<proteinExistence type="predicted"/>
<evidence type="ECO:0000313" key="3">
    <source>
        <dbReference type="Proteomes" id="UP000886723"/>
    </source>
</evidence>
<reference evidence="2" key="1">
    <citation type="submission" date="2020-10" db="EMBL/GenBank/DDBJ databases">
        <authorList>
            <person name="Gilroy R."/>
        </authorList>
    </citation>
    <scope>NUCLEOTIDE SEQUENCE</scope>
    <source>
        <strain evidence="2">ChiBcec2-4451</strain>
    </source>
</reference>
<organism evidence="2 3">
    <name type="scientific">Candidatus Pullilachnospira stercoravium</name>
    <dbReference type="NCBI Taxonomy" id="2840913"/>
    <lineage>
        <taxon>Bacteria</taxon>
        <taxon>Bacillati</taxon>
        <taxon>Bacillota</taxon>
        <taxon>Clostridia</taxon>
        <taxon>Lachnospirales</taxon>
        <taxon>Lachnospiraceae</taxon>
        <taxon>Lachnospiraceae incertae sedis</taxon>
        <taxon>Candidatus Pullilachnospira</taxon>
    </lineage>
</organism>
<dbReference type="EMBL" id="DVON01000173">
    <property type="protein sequence ID" value="HIV13057.1"/>
    <property type="molecule type" value="Genomic_DNA"/>
</dbReference>
<keyword evidence="1" id="KW-0732">Signal</keyword>
<accession>A0A9D1NV28</accession>
<evidence type="ECO:0000256" key="1">
    <source>
        <dbReference type="SAM" id="SignalP"/>
    </source>
</evidence>
<dbReference type="AlphaFoldDB" id="A0A9D1NV28"/>
<feature type="signal peptide" evidence="1">
    <location>
        <begin position="1"/>
        <end position="25"/>
    </location>
</feature>
<evidence type="ECO:0000313" key="2">
    <source>
        <dbReference type="EMBL" id="HIV13057.1"/>
    </source>
</evidence>
<dbReference type="PROSITE" id="PS51257">
    <property type="entry name" value="PROKAR_LIPOPROTEIN"/>
    <property type="match status" value="1"/>
</dbReference>
<reference evidence="2" key="2">
    <citation type="journal article" date="2021" name="PeerJ">
        <title>Extensive microbial diversity within the chicken gut microbiome revealed by metagenomics and culture.</title>
        <authorList>
            <person name="Gilroy R."/>
            <person name="Ravi A."/>
            <person name="Getino M."/>
            <person name="Pursley I."/>
            <person name="Horton D.L."/>
            <person name="Alikhan N.F."/>
            <person name="Baker D."/>
            <person name="Gharbi K."/>
            <person name="Hall N."/>
            <person name="Watson M."/>
            <person name="Adriaenssens E.M."/>
            <person name="Foster-Nyarko E."/>
            <person name="Jarju S."/>
            <person name="Secka A."/>
            <person name="Antonio M."/>
            <person name="Oren A."/>
            <person name="Chaudhuri R.R."/>
            <person name="La Ragione R."/>
            <person name="Hildebrand F."/>
            <person name="Pallen M.J."/>
        </authorList>
    </citation>
    <scope>NUCLEOTIDE SEQUENCE</scope>
    <source>
        <strain evidence="2">ChiBcec2-4451</strain>
    </source>
</reference>
<protein>
    <submittedName>
        <fullName evidence="2">Uncharacterized protein</fullName>
    </submittedName>
</protein>
<sequence length="206" mass="22505">MKKRRVILLLVPALLLAGCGGIAKAEETTVTVDENGRITQALVEDFSQENYSSQELEEEIDGLIEAYNGETQSSAVSMESCQVKDGQARVILEYGSDEDYRAFNLVDFFAGTVEQAQQEGYSFDCAFLDAGKNTVQDGTVPDTCTQMQAVIVKEPVCVMAPGEILYVSSNMEILDENRARLASDTGIENENAQVVTEAYGIVIYQS</sequence>
<gene>
    <name evidence="2" type="ORF">IAA63_07960</name>
</gene>
<comment type="caution">
    <text evidence="2">The sequence shown here is derived from an EMBL/GenBank/DDBJ whole genome shotgun (WGS) entry which is preliminary data.</text>
</comment>
<feature type="chain" id="PRO_5038371980" evidence="1">
    <location>
        <begin position="26"/>
        <end position="206"/>
    </location>
</feature>
<dbReference type="Proteomes" id="UP000886723">
    <property type="component" value="Unassembled WGS sequence"/>
</dbReference>
<name>A0A9D1NV28_9FIRM</name>